<dbReference type="PIRSF" id="PIRSF001439">
    <property type="entry name" value="CryM"/>
    <property type="match status" value="1"/>
</dbReference>
<dbReference type="Proteomes" id="UP000494245">
    <property type="component" value="Unassembled WGS sequence"/>
</dbReference>
<proteinExistence type="predicted"/>
<dbReference type="NCBIfam" id="NF005603">
    <property type="entry name" value="PRK07340.1"/>
    <property type="match status" value="1"/>
</dbReference>
<dbReference type="PANTHER" id="PTHR13812">
    <property type="entry name" value="KETIMINE REDUCTASE MU-CRYSTALLIN"/>
    <property type="match status" value="1"/>
</dbReference>
<dbReference type="SUPFAM" id="SSF51735">
    <property type="entry name" value="NAD(P)-binding Rossmann-fold domains"/>
    <property type="match status" value="1"/>
</dbReference>
<evidence type="ECO:0000313" key="2">
    <source>
        <dbReference type="Proteomes" id="UP000494245"/>
    </source>
</evidence>
<accession>A0A6V8LQ70</accession>
<reference evidence="1 2" key="2">
    <citation type="submission" date="2020-05" db="EMBL/GenBank/DDBJ databases">
        <title>Draft genome sequence of Desulfovibrio sp. strainFSS-1.</title>
        <authorList>
            <person name="Shimoshige H."/>
            <person name="Kobayashi H."/>
            <person name="Maekawa T."/>
        </authorList>
    </citation>
    <scope>NUCLEOTIDE SEQUENCE [LARGE SCALE GENOMIC DNA]</scope>
    <source>
        <strain evidence="1 2">SIID29052-01</strain>
    </source>
</reference>
<dbReference type="GO" id="GO:0016491">
    <property type="term" value="F:oxidoreductase activity"/>
    <property type="evidence" value="ECO:0007669"/>
    <property type="project" value="UniProtKB-KW"/>
</dbReference>
<sequence length="301" mass="30793">MTLTVHDAAATARLLPWAPLADAVAAVLARKARGLVHAPERLALPLPGGGTLLVMPASDPELAVTKLVSVSPGNPARGLPLIQGEVVALDAATGVRLGVLDGPEVTARRTAAASLLAAQLLAPDPEGPLLVVGAGVQALAHAMAFTAVLGVREVYVAARSLPRAEALADRLRALGAEAQAVASPSAVLERAALVVTATSSPEPVIGEGVRDDVFLAAVGSFQPERAEIPEALVRRCSLFVDDLAAARAEAGDLLRADIDFSRVTPLEAVEARLELSGPVLYKGVGHAALDLAAARLAFPRP</sequence>
<dbReference type="InterPro" id="IPR023401">
    <property type="entry name" value="ODC_N"/>
</dbReference>
<organism evidence="1 2">
    <name type="scientific">Fundidesulfovibrio magnetotacticus</name>
    <dbReference type="NCBI Taxonomy" id="2730080"/>
    <lineage>
        <taxon>Bacteria</taxon>
        <taxon>Pseudomonadati</taxon>
        <taxon>Thermodesulfobacteriota</taxon>
        <taxon>Desulfovibrionia</taxon>
        <taxon>Desulfovibrionales</taxon>
        <taxon>Desulfovibrionaceae</taxon>
        <taxon>Fundidesulfovibrio</taxon>
    </lineage>
</organism>
<dbReference type="Gene3D" id="3.30.1780.10">
    <property type="entry name" value="ornithine cyclodeaminase, domain 1"/>
    <property type="match status" value="1"/>
</dbReference>
<keyword evidence="2" id="KW-1185">Reference proteome</keyword>
<keyword evidence="1" id="KW-0560">Oxidoreductase</keyword>
<dbReference type="EC" id="1.5.1.49" evidence="1"/>
<dbReference type="InterPro" id="IPR003462">
    <property type="entry name" value="ODC_Mu_crystall"/>
</dbReference>
<name>A0A6V8LQ70_9BACT</name>
<reference evidence="1 2" key="1">
    <citation type="submission" date="2020-04" db="EMBL/GenBank/DDBJ databases">
        <authorList>
            <consortium name="Desulfovibrio sp. FSS-1 genome sequencing consortium"/>
            <person name="Shimoshige H."/>
            <person name="Kobayashi H."/>
            <person name="Maekawa T."/>
        </authorList>
    </citation>
    <scope>NUCLEOTIDE SEQUENCE [LARGE SCALE GENOMIC DNA]</scope>
    <source>
        <strain evidence="1 2">SIID29052-01</strain>
    </source>
</reference>
<dbReference type="AlphaFoldDB" id="A0A6V8LQ70"/>
<gene>
    <name evidence="1" type="primary">ocd</name>
    <name evidence="1" type="ORF">NNJEOMEG_00091</name>
</gene>
<dbReference type="Pfam" id="PF02423">
    <property type="entry name" value="OCD_Mu_crystall"/>
    <property type="match status" value="1"/>
</dbReference>
<protein>
    <submittedName>
        <fullName evidence="1">Delta(1)-pyrroline-2-carboxylate reductase 1</fullName>
        <ecNumber evidence="1">1.5.1.49</ecNumber>
    </submittedName>
</protein>
<comment type="caution">
    <text evidence="1">The sequence shown here is derived from an EMBL/GenBank/DDBJ whole genome shotgun (WGS) entry which is preliminary data.</text>
</comment>
<dbReference type="EMBL" id="BLTE01000001">
    <property type="protein sequence ID" value="GFK92269.1"/>
    <property type="molecule type" value="Genomic_DNA"/>
</dbReference>
<dbReference type="InterPro" id="IPR036291">
    <property type="entry name" value="NAD(P)-bd_dom_sf"/>
</dbReference>
<dbReference type="RefSeq" id="WP_173080243.1">
    <property type="nucleotide sequence ID" value="NZ_BLTE01000001.1"/>
</dbReference>
<dbReference type="Gene3D" id="3.40.50.720">
    <property type="entry name" value="NAD(P)-binding Rossmann-like Domain"/>
    <property type="match status" value="1"/>
</dbReference>
<evidence type="ECO:0000313" key="1">
    <source>
        <dbReference type="EMBL" id="GFK92269.1"/>
    </source>
</evidence>
<dbReference type="PANTHER" id="PTHR13812:SF19">
    <property type="entry name" value="KETIMINE REDUCTASE MU-CRYSTALLIN"/>
    <property type="match status" value="1"/>
</dbReference>
<dbReference type="GO" id="GO:0005737">
    <property type="term" value="C:cytoplasm"/>
    <property type="evidence" value="ECO:0007669"/>
    <property type="project" value="TreeGrafter"/>
</dbReference>